<accession>A0AAD6WR29</accession>
<dbReference type="InterPro" id="IPR040521">
    <property type="entry name" value="KDZ"/>
</dbReference>
<proteinExistence type="predicted"/>
<dbReference type="Pfam" id="PF18803">
    <property type="entry name" value="CxC2"/>
    <property type="match status" value="1"/>
</dbReference>
<name>A0AAD6WR29_9AGAR</name>
<dbReference type="AlphaFoldDB" id="A0AAD6WR29"/>
<dbReference type="Proteomes" id="UP001218188">
    <property type="component" value="Unassembled WGS sequence"/>
</dbReference>
<evidence type="ECO:0000313" key="3">
    <source>
        <dbReference type="Proteomes" id="UP001218188"/>
    </source>
</evidence>
<keyword evidence="3" id="KW-1185">Reference proteome</keyword>
<evidence type="ECO:0000259" key="1">
    <source>
        <dbReference type="Pfam" id="PF18803"/>
    </source>
</evidence>
<feature type="domain" description="CxC2-like cysteine cluster KDZ transposase-associated" evidence="1">
    <location>
        <begin position="42"/>
        <end position="149"/>
    </location>
</feature>
<dbReference type="EMBL" id="JARJCM010000259">
    <property type="protein sequence ID" value="KAJ7020541.1"/>
    <property type="molecule type" value="Genomic_DNA"/>
</dbReference>
<dbReference type="InterPro" id="IPR041457">
    <property type="entry name" value="CxC2_KDZ-assoc"/>
</dbReference>
<comment type="caution">
    <text evidence="2">The sequence shown here is derived from an EMBL/GenBank/DDBJ whole genome shotgun (WGS) entry which is preliminary data.</text>
</comment>
<gene>
    <name evidence="2" type="ORF">C8F04DRAFT_974156</name>
</gene>
<sequence length="905" mass="102072">LFKCRMCGEFMQCEACCLEWHERMPLHVLDEWTGEFWEATSLDAVGLVYQLGHGGARCVFPDPRIRQMTVLGYPYVHRVQYRYCGCHKSDTTPPLQQLLRNKCYPATTIDPATCTTFATLETFRLENVVGNMNVSDFVTSMERQTNATGSTGMNRVPFMRMSRQWAFLVRMKRAGRGHDKAGVAATGLGQGAVTCWACPQDGRNLPQGWRDVDPKFRFLYMLIVALDANFKLKNRMRGNAKSDPPLGPGWEYFVEPKEYKKHLRNYVPEKDISSCIAFAALLQKDTRSTTGLRVSGVGGCVCARHECMRPNGIGDLQKGERYANMDFILFSALLGFSLMWLTISYDIACQWQKNLLSQMTKLPVPLKLKMGDIKWQCVLPVWHTGSHEEECRNAHSLSVKPGVGKSDGEGVEVLNPAAYHTKDMGIGNREDHLNDKVDNHNFLKNIGLGYYLQERLVIALAERARQITAFTEVSSTVEKVLRDEWQADITAWLKDPSKMNPYVLDKTDTPTEAEVRAQLKRDKETEVAAGRAPLHGTSATAFLTAGMQLEDAQRRILAELRGLALIAPDRESRIQERRLALLKKLSKFRTLQAVFMPGAAALIASEETARDPDAAPPTPKKIKLWMPHEVDEQSRATCCARGVPDIEAKLRSSQCLNALIHLRSRLHSKRFFLGFRYSSSSHMTGQNQATKANTLQAQITDRVTDSAAKYGKGYSALLRLQGSVDPQFRPLTDSDLQLDGDDGESDRAARKQLAMIGVGRTKARRLCMPVSVPTWLQKRGNMTSDAMTAVRVEWCRARARKVRWEEEVWLVREEMRRVLRYLHWQGEFWRARTESRPDGEAGVRAGVRAYALKQSTLCARLAAFFQGEWSTSTEEMTWRVVAGAPPDYLEGTDLDDFFDPAQGDT</sequence>
<reference evidence="2" key="1">
    <citation type="submission" date="2023-03" db="EMBL/GenBank/DDBJ databases">
        <title>Massive genome expansion in bonnet fungi (Mycena s.s.) driven by repeated elements and novel gene families across ecological guilds.</title>
        <authorList>
            <consortium name="Lawrence Berkeley National Laboratory"/>
            <person name="Harder C.B."/>
            <person name="Miyauchi S."/>
            <person name="Viragh M."/>
            <person name="Kuo A."/>
            <person name="Thoen E."/>
            <person name="Andreopoulos B."/>
            <person name="Lu D."/>
            <person name="Skrede I."/>
            <person name="Drula E."/>
            <person name="Henrissat B."/>
            <person name="Morin E."/>
            <person name="Kohler A."/>
            <person name="Barry K."/>
            <person name="LaButti K."/>
            <person name="Morin E."/>
            <person name="Salamov A."/>
            <person name="Lipzen A."/>
            <person name="Mereny Z."/>
            <person name="Hegedus B."/>
            <person name="Baldrian P."/>
            <person name="Stursova M."/>
            <person name="Weitz H."/>
            <person name="Taylor A."/>
            <person name="Grigoriev I.V."/>
            <person name="Nagy L.G."/>
            <person name="Martin F."/>
            <person name="Kauserud H."/>
        </authorList>
    </citation>
    <scope>NUCLEOTIDE SEQUENCE</scope>
    <source>
        <strain evidence="2">CBHHK200</strain>
    </source>
</reference>
<feature type="non-terminal residue" evidence="2">
    <location>
        <position position="905"/>
    </location>
</feature>
<organism evidence="2 3">
    <name type="scientific">Mycena alexandri</name>
    <dbReference type="NCBI Taxonomy" id="1745969"/>
    <lineage>
        <taxon>Eukaryota</taxon>
        <taxon>Fungi</taxon>
        <taxon>Dikarya</taxon>
        <taxon>Basidiomycota</taxon>
        <taxon>Agaricomycotina</taxon>
        <taxon>Agaricomycetes</taxon>
        <taxon>Agaricomycetidae</taxon>
        <taxon>Agaricales</taxon>
        <taxon>Marasmiineae</taxon>
        <taxon>Mycenaceae</taxon>
        <taxon>Mycena</taxon>
    </lineage>
</organism>
<evidence type="ECO:0000313" key="2">
    <source>
        <dbReference type="EMBL" id="KAJ7020541.1"/>
    </source>
</evidence>
<protein>
    <recommendedName>
        <fullName evidence="1">CxC2-like cysteine cluster KDZ transposase-associated domain-containing protein</fullName>
    </recommendedName>
</protein>
<dbReference type="Pfam" id="PF18758">
    <property type="entry name" value="KDZ"/>
    <property type="match status" value="1"/>
</dbReference>